<sequence>MKKFYGWADHLATFLQVISLVCIGLLGLSLIYFMVDELVAIVRLSTLPSTLDNYYVLLEAVVTFFLFFEFIAMVINILRNGGHISVNFLIGLGITALIRWLIANHGKALDALLISLAVLALIGGTILLTKYLHEEN</sequence>
<keyword evidence="4" id="KW-1003">Cell membrane</keyword>
<keyword evidence="5 8" id="KW-0812">Transmembrane</keyword>
<evidence type="ECO:0000313" key="10">
    <source>
        <dbReference type="Proteomes" id="UP000050816"/>
    </source>
</evidence>
<accession>A0A0R1UBE4</accession>
<evidence type="ECO:0000256" key="2">
    <source>
        <dbReference type="ARBA" id="ARBA00005632"/>
    </source>
</evidence>
<dbReference type="AlphaFoldDB" id="A0A0R1UBE4"/>
<evidence type="ECO:0000313" key="9">
    <source>
        <dbReference type="EMBL" id="KRL90687.1"/>
    </source>
</evidence>
<keyword evidence="6 8" id="KW-1133">Transmembrane helix</keyword>
<evidence type="ECO:0000256" key="1">
    <source>
        <dbReference type="ARBA" id="ARBA00004429"/>
    </source>
</evidence>
<dbReference type="Pfam" id="PF06146">
    <property type="entry name" value="PsiE"/>
    <property type="match status" value="1"/>
</dbReference>
<comment type="caution">
    <text evidence="9">The sequence shown here is derived from an EMBL/GenBank/DDBJ whole genome shotgun (WGS) entry which is preliminary data.</text>
</comment>
<evidence type="ECO:0000256" key="3">
    <source>
        <dbReference type="ARBA" id="ARBA00021903"/>
    </source>
</evidence>
<feature type="transmembrane region" description="Helical" evidence="8">
    <location>
        <begin position="12"/>
        <end position="34"/>
    </location>
</feature>
<protein>
    <recommendedName>
        <fullName evidence="3">Protein PsiE</fullName>
    </recommendedName>
</protein>
<feature type="transmembrane region" description="Helical" evidence="8">
    <location>
        <begin position="54"/>
        <end position="77"/>
    </location>
</feature>
<dbReference type="GO" id="GO:0005886">
    <property type="term" value="C:plasma membrane"/>
    <property type="evidence" value="ECO:0007669"/>
    <property type="project" value="UniProtKB-SubCell"/>
</dbReference>
<evidence type="ECO:0000256" key="7">
    <source>
        <dbReference type="ARBA" id="ARBA00023136"/>
    </source>
</evidence>
<dbReference type="PIRSF" id="PIRSF029598">
    <property type="entry name" value="PsiE"/>
    <property type="match status" value="1"/>
</dbReference>
<dbReference type="PANTHER" id="PTHR37819">
    <property type="entry name" value="PROTEIN PSIE"/>
    <property type="match status" value="1"/>
</dbReference>
<feature type="transmembrane region" description="Helical" evidence="8">
    <location>
        <begin position="84"/>
        <end position="102"/>
    </location>
</feature>
<gene>
    <name evidence="9" type="ORF">FC43_GL001291</name>
</gene>
<proteinExistence type="inferred from homology"/>
<dbReference type="RefSeq" id="WP_019206677.1">
    <property type="nucleotide sequence ID" value="NZ_AZFK01000028.1"/>
</dbReference>
<evidence type="ECO:0000256" key="8">
    <source>
        <dbReference type="SAM" id="Phobius"/>
    </source>
</evidence>
<reference evidence="9 10" key="1">
    <citation type="journal article" date="2015" name="Genome Announc.">
        <title>Expanding the biotechnology potential of lactobacilli through comparative genomics of 213 strains and associated genera.</title>
        <authorList>
            <person name="Sun Z."/>
            <person name="Harris H.M."/>
            <person name="McCann A."/>
            <person name="Guo C."/>
            <person name="Argimon S."/>
            <person name="Zhang W."/>
            <person name="Yang X."/>
            <person name="Jeffery I.B."/>
            <person name="Cooney J.C."/>
            <person name="Kagawa T.F."/>
            <person name="Liu W."/>
            <person name="Song Y."/>
            <person name="Salvetti E."/>
            <person name="Wrobel A."/>
            <person name="Rasinkangas P."/>
            <person name="Parkhill J."/>
            <person name="Rea M.C."/>
            <person name="O'Sullivan O."/>
            <person name="Ritari J."/>
            <person name="Douillard F.P."/>
            <person name="Paul Ross R."/>
            <person name="Yang R."/>
            <person name="Briner A.E."/>
            <person name="Felis G.E."/>
            <person name="de Vos W.M."/>
            <person name="Barrangou R."/>
            <person name="Klaenhammer T.R."/>
            <person name="Caufield P.W."/>
            <person name="Cui Y."/>
            <person name="Zhang H."/>
            <person name="O'Toole P.W."/>
        </authorList>
    </citation>
    <scope>NUCLEOTIDE SEQUENCE [LARGE SCALE GENOMIC DNA]</scope>
    <source>
        <strain evidence="9 10">DSM 15946</strain>
    </source>
</reference>
<name>A0A0R1UBE4_9LACO</name>
<evidence type="ECO:0000256" key="6">
    <source>
        <dbReference type="ARBA" id="ARBA00022989"/>
    </source>
</evidence>
<dbReference type="EMBL" id="AZFK01000028">
    <property type="protein sequence ID" value="KRL90687.1"/>
    <property type="molecule type" value="Genomic_DNA"/>
</dbReference>
<comment type="subcellular location">
    <subcellularLocation>
        <location evidence="1">Cell inner membrane</location>
        <topology evidence="1">Multi-pass membrane protein</topology>
    </subcellularLocation>
</comment>
<organism evidence="9 10">
    <name type="scientific">Limosilactobacillus ingluviei DSM 15946</name>
    <dbReference type="NCBI Taxonomy" id="1423760"/>
    <lineage>
        <taxon>Bacteria</taxon>
        <taxon>Bacillati</taxon>
        <taxon>Bacillota</taxon>
        <taxon>Bacilli</taxon>
        <taxon>Lactobacillales</taxon>
        <taxon>Lactobacillaceae</taxon>
        <taxon>Limosilactobacillus</taxon>
    </lineage>
</organism>
<dbReference type="InterPro" id="IPR009315">
    <property type="entry name" value="P_starv_induced_PsiE"/>
</dbReference>
<dbReference type="PANTHER" id="PTHR37819:SF1">
    <property type="entry name" value="PROTEIN PSIE"/>
    <property type="match status" value="1"/>
</dbReference>
<comment type="similarity">
    <text evidence="2">Belongs to the PsiE family.</text>
</comment>
<dbReference type="GO" id="GO:0016036">
    <property type="term" value="P:cellular response to phosphate starvation"/>
    <property type="evidence" value="ECO:0007669"/>
    <property type="project" value="InterPro"/>
</dbReference>
<dbReference type="PATRIC" id="fig|1423760.3.peg.1361"/>
<dbReference type="Proteomes" id="UP000050816">
    <property type="component" value="Unassembled WGS sequence"/>
</dbReference>
<evidence type="ECO:0000256" key="5">
    <source>
        <dbReference type="ARBA" id="ARBA00022692"/>
    </source>
</evidence>
<keyword evidence="7 8" id="KW-0472">Membrane</keyword>
<feature type="transmembrane region" description="Helical" evidence="8">
    <location>
        <begin position="108"/>
        <end position="128"/>
    </location>
</feature>
<evidence type="ECO:0000256" key="4">
    <source>
        <dbReference type="ARBA" id="ARBA00022475"/>
    </source>
</evidence>
<dbReference type="InterPro" id="IPR020948">
    <property type="entry name" value="P_starv_induced_PsiE-like"/>
</dbReference>
<dbReference type="GeneID" id="82934402"/>